<sequence>MTSTGDVDNELVTDLVAEAMEQLADHGEVDLTALCAEHPEARDAVEKAVGIANRLSTVNALRHGADFLRGSVLGTRYELVRRIGAGAMGTVYQARDASLQRNVAVKILHGTLVSADEGAARFEREATALAAIQSRSIVAIHDRGFTEGGAPFLVMELIDGVALSELLEEAERRSETEVVVDTA</sequence>
<dbReference type="OrthoDB" id="280689at2"/>
<feature type="binding site" evidence="5">
    <location>
        <position position="106"/>
    </location>
    <ligand>
        <name>ATP</name>
        <dbReference type="ChEBI" id="CHEBI:30616"/>
    </ligand>
</feature>
<dbReference type="Gene3D" id="3.30.200.20">
    <property type="entry name" value="Phosphorylase Kinase, domain 1"/>
    <property type="match status" value="1"/>
</dbReference>
<dbReference type="GO" id="GO:0005524">
    <property type="term" value="F:ATP binding"/>
    <property type="evidence" value="ECO:0007669"/>
    <property type="project" value="UniProtKB-UniRule"/>
</dbReference>
<keyword evidence="2 5" id="KW-0547">Nucleotide-binding</keyword>
<dbReference type="PANTHER" id="PTHR43289:SF34">
    <property type="entry name" value="SERINE_THREONINE-PROTEIN KINASE YBDM-RELATED"/>
    <property type="match status" value="1"/>
</dbReference>
<evidence type="ECO:0000256" key="5">
    <source>
        <dbReference type="PROSITE-ProRule" id="PRU10141"/>
    </source>
</evidence>
<dbReference type="EC" id="2.7.11.1" evidence="7"/>
<evidence type="ECO:0000313" key="7">
    <source>
        <dbReference type="EMBL" id="QDV08546.1"/>
    </source>
</evidence>
<evidence type="ECO:0000256" key="4">
    <source>
        <dbReference type="ARBA" id="ARBA00022840"/>
    </source>
</evidence>
<dbReference type="InterPro" id="IPR017441">
    <property type="entry name" value="Protein_kinase_ATP_BS"/>
</dbReference>
<dbReference type="Pfam" id="PF00069">
    <property type="entry name" value="Pkinase"/>
    <property type="match status" value="1"/>
</dbReference>
<dbReference type="GO" id="GO:0004674">
    <property type="term" value="F:protein serine/threonine kinase activity"/>
    <property type="evidence" value="ECO:0007669"/>
    <property type="project" value="UniProtKB-EC"/>
</dbReference>
<keyword evidence="8" id="KW-1185">Reference proteome</keyword>
<dbReference type="Proteomes" id="UP000320390">
    <property type="component" value="Chromosome"/>
</dbReference>
<reference evidence="7 8" key="1">
    <citation type="submission" date="2019-02" db="EMBL/GenBank/DDBJ databases">
        <title>Deep-cultivation of Planctomycetes and their phenomic and genomic characterization uncovers novel biology.</title>
        <authorList>
            <person name="Wiegand S."/>
            <person name="Jogler M."/>
            <person name="Boedeker C."/>
            <person name="Pinto D."/>
            <person name="Vollmers J."/>
            <person name="Rivas-Marin E."/>
            <person name="Kohn T."/>
            <person name="Peeters S.H."/>
            <person name="Heuer A."/>
            <person name="Rast P."/>
            <person name="Oberbeckmann S."/>
            <person name="Bunk B."/>
            <person name="Jeske O."/>
            <person name="Meyerdierks A."/>
            <person name="Storesund J.E."/>
            <person name="Kallscheuer N."/>
            <person name="Luecker S."/>
            <person name="Lage O.M."/>
            <person name="Pohl T."/>
            <person name="Merkel B.J."/>
            <person name="Hornburger P."/>
            <person name="Mueller R.-W."/>
            <person name="Bruemmer F."/>
            <person name="Labrenz M."/>
            <person name="Spormann A.M."/>
            <person name="Op den Camp H."/>
            <person name="Overmann J."/>
            <person name="Amann R."/>
            <person name="Jetten M.S.M."/>
            <person name="Mascher T."/>
            <person name="Medema M.H."/>
            <person name="Devos D.P."/>
            <person name="Kaster A.-K."/>
            <person name="Ovreas L."/>
            <person name="Rohde M."/>
            <person name="Galperin M.Y."/>
            <person name="Jogler C."/>
        </authorList>
    </citation>
    <scope>NUCLEOTIDE SEQUENCE [LARGE SCALE GENOMIC DNA]</scope>
    <source>
        <strain evidence="7 8">Poly30</strain>
    </source>
</reference>
<evidence type="ECO:0000313" key="8">
    <source>
        <dbReference type="Proteomes" id="UP000320390"/>
    </source>
</evidence>
<accession>A0A518EWS5</accession>
<organism evidence="7 8">
    <name type="scientific">Saltatorellus ferox</name>
    <dbReference type="NCBI Taxonomy" id="2528018"/>
    <lineage>
        <taxon>Bacteria</taxon>
        <taxon>Pseudomonadati</taxon>
        <taxon>Planctomycetota</taxon>
        <taxon>Planctomycetia</taxon>
        <taxon>Planctomycetia incertae sedis</taxon>
        <taxon>Saltatorellus</taxon>
    </lineage>
</organism>
<evidence type="ECO:0000256" key="3">
    <source>
        <dbReference type="ARBA" id="ARBA00022777"/>
    </source>
</evidence>
<keyword evidence="1 7" id="KW-0808">Transferase</keyword>
<feature type="domain" description="Protein kinase" evidence="6">
    <location>
        <begin position="77"/>
        <end position="183"/>
    </location>
</feature>
<dbReference type="AlphaFoldDB" id="A0A518EWS5"/>
<name>A0A518EWS5_9BACT</name>
<dbReference type="InterPro" id="IPR000719">
    <property type="entry name" value="Prot_kinase_dom"/>
</dbReference>
<dbReference type="EMBL" id="CP036434">
    <property type="protein sequence ID" value="QDV08546.1"/>
    <property type="molecule type" value="Genomic_DNA"/>
</dbReference>
<evidence type="ECO:0000256" key="1">
    <source>
        <dbReference type="ARBA" id="ARBA00022679"/>
    </source>
</evidence>
<protein>
    <submittedName>
        <fullName evidence="7">Serine/threonine-protein kinase PknL</fullName>
        <ecNumber evidence="7">2.7.11.1</ecNumber>
    </submittedName>
</protein>
<evidence type="ECO:0000259" key="6">
    <source>
        <dbReference type="PROSITE" id="PS50011"/>
    </source>
</evidence>
<evidence type="ECO:0000256" key="2">
    <source>
        <dbReference type="ARBA" id="ARBA00022741"/>
    </source>
</evidence>
<dbReference type="SUPFAM" id="SSF56112">
    <property type="entry name" value="Protein kinase-like (PK-like)"/>
    <property type="match status" value="1"/>
</dbReference>
<keyword evidence="4 5" id="KW-0067">ATP-binding</keyword>
<keyword evidence="3 7" id="KW-0418">Kinase</keyword>
<dbReference type="PROSITE" id="PS00107">
    <property type="entry name" value="PROTEIN_KINASE_ATP"/>
    <property type="match status" value="1"/>
</dbReference>
<dbReference type="PROSITE" id="PS50011">
    <property type="entry name" value="PROTEIN_KINASE_DOM"/>
    <property type="match status" value="1"/>
</dbReference>
<dbReference type="InterPro" id="IPR011009">
    <property type="entry name" value="Kinase-like_dom_sf"/>
</dbReference>
<gene>
    <name evidence="7" type="primary">pknL_4</name>
    <name evidence="7" type="ORF">Poly30_40940</name>
</gene>
<dbReference type="PANTHER" id="PTHR43289">
    <property type="entry name" value="MITOGEN-ACTIVATED PROTEIN KINASE KINASE KINASE 20-RELATED"/>
    <property type="match status" value="1"/>
</dbReference>
<proteinExistence type="predicted"/>